<evidence type="ECO:0000259" key="10">
    <source>
        <dbReference type="Pfam" id="PF02880"/>
    </source>
</evidence>
<dbReference type="InterPro" id="IPR016055">
    <property type="entry name" value="A-D-PHexomutase_a/b/a-I/II/III"/>
</dbReference>
<dbReference type="InterPro" id="IPR005845">
    <property type="entry name" value="A-D-PHexomutase_a/b/a-II"/>
</dbReference>
<accession>A0A9Y1BTM5</accession>
<evidence type="ECO:0000256" key="2">
    <source>
        <dbReference type="ARBA" id="ARBA00010231"/>
    </source>
</evidence>
<evidence type="ECO:0000313" key="11">
    <source>
        <dbReference type="EMBL" id="UJG44887.1"/>
    </source>
</evidence>
<dbReference type="PANTHER" id="PTHR43771">
    <property type="entry name" value="PHOSPHOMANNOMUTASE"/>
    <property type="match status" value="1"/>
</dbReference>
<evidence type="ECO:0000256" key="6">
    <source>
        <dbReference type="ARBA" id="ARBA00023235"/>
    </source>
</evidence>
<evidence type="ECO:0000259" key="7">
    <source>
        <dbReference type="Pfam" id="PF00408"/>
    </source>
</evidence>
<dbReference type="Gene3D" id="3.30.310.50">
    <property type="entry name" value="Alpha-D-phosphohexomutase, C-terminal domain"/>
    <property type="match status" value="1"/>
</dbReference>
<evidence type="ECO:0000256" key="1">
    <source>
        <dbReference type="ARBA" id="ARBA00001946"/>
    </source>
</evidence>
<evidence type="ECO:0008006" key="12">
    <source>
        <dbReference type="Google" id="ProtNLM"/>
    </source>
</evidence>
<dbReference type="Pfam" id="PF02878">
    <property type="entry name" value="PGM_PMM_I"/>
    <property type="match status" value="1"/>
</dbReference>
<evidence type="ECO:0000259" key="9">
    <source>
        <dbReference type="Pfam" id="PF02879"/>
    </source>
</evidence>
<feature type="domain" description="Alpha-D-phosphohexomutase alpha/beta/alpha" evidence="10">
    <location>
        <begin position="259"/>
        <end position="364"/>
    </location>
</feature>
<feature type="domain" description="Alpha-D-phosphohexomutase alpha/beta/alpha" evidence="8">
    <location>
        <begin position="7"/>
        <end position="133"/>
    </location>
</feature>
<gene>
    <name evidence="11" type="ORF">K9W46_06810</name>
</gene>
<evidence type="ECO:0000256" key="3">
    <source>
        <dbReference type="ARBA" id="ARBA00022553"/>
    </source>
</evidence>
<dbReference type="Pfam" id="PF00408">
    <property type="entry name" value="PGM_PMM_IV"/>
    <property type="match status" value="1"/>
</dbReference>
<dbReference type="Pfam" id="PF02880">
    <property type="entry name" value="PGM_PMM_III"/>
    <property type="match status" value="1"/>
</dbReference>
<dbReference type="SUPFAM" id="SSF53738">
    <property type="entry name" value="Phosphoglucomutase, first 3 domains"/>
    <property type="match status" value="3"/>
</dbReference>
<dbReference type="Pfam" id="PF02879">
    <property type="entry name" value="PGM_PMM_II"/>
    <property type="match status" value="1"/>
</dbReference>
<evidence type="ECO:0000256" key="4">
    <source>
        <dbReference type="ARBA" id="ARBA00022723"/>
    </source>
</evidence>
<dbReference type="PANTHER" id="PTHR43771:SF1">
    <property type="entry name" value="PHOSPHOMANNOMUTASE"/>
    <property type="match status" value="1"/>
</dbReference>
<feature type="domain" description="Alpha-D-phosphohexomutase alpha/beta/alpha" evidence="9">
    <location>
        <begin position="158"/>
        <end position="254"/>
    </location>
</feature>
<name>A0A9Y1BTM5_9ARCH</name>
<dbReference type="Proteomes" id="UP001200513">
    <property type="component" value="Chromosome"/>
</dbReference>
<dbReference type="AlphaFoldDB" id="A0A9Y1BTM5"/>
<dbReference type="InterPro" id="IPR005841">
    <property type="entry name" value="Alpha-D-phosphohexomutase_SF"/>
</dbReference>
<dbReference type="GO" id="GO:0046872">
    <property type="term" value="F:metal ion binding"/>
    <property type="evidence" value="ECO:0007669"/>
    <property type="project" value="UniProtKB-KW"/>
</dbReference>
<dbReference type="EMBL" id="CP084167">
    <property type="protein sequence ID" value="UJG44887.1"/>
    <property type="molecule type" value="Genomic_DNA"/>
</dbReference>
<dbReference type="GO" id="GO:0005975">
    <property type="term" value="P:carbohydrate metabolic process"/>
    <property type="evidence" value="ECO:0007669"/>
    <property type="project" value="InterPro"/>
</dbReference>
<dbReference type="InterPro" id="IPR005843">
    <property type="entry name" value="A-D-PHexomutase_C"/>
</dbReference>
<keyword evidence="4" id="KW-0479">Metal-binding</keyword>
<dbReference type="InterPro" id="IPR036900">
    <property type="entry name" value="A-D-PHexomutase_C_sf"/>
</dbReference>
<reference evidence="11" key="1">
    <citation type="journal article" date="2022" name="Nat. Microbiol.">
        <title>Unique mobile elements and scalable gene flow at the prokaryote-eukaryote boundary revealed by circularized Asgard archaea genomes.</title>
        <authorList>
            <person name="Wu F."/>
            <person name="Speth D.R."/>
            <person name="Philosof A."/>
            <person name="Cremiere A."/>
            <person name="Narayanan A."/>
            <person name="Barco R.A."/>
            <person name="Connon S.A."/>
            <person name="Amend J.P."/>
            <person name="Antoshechkin I.A."/>
            <person name="Orphan V.J."/>
        </authorList>
    </citation>
    <scope>NUCLEOTIDE SEQUENCE</scope>
    <source>
        <strain evidence="11">PR6</strain>
    </source>
</reference>
<comment type="similarity">
    <text evidence="2">Belongs to the phosphohexose mutase family.</text>
</comment>
<dbReference type="Gene3D" id="3.40.120.10">
    <property type="entry name" value="Alpha-D-Glucose-1,6-Bisphosphate, subunit A, domain 3"/>
    <property type="match status" value="3"/>
</dbReference>
<keyword evidence="3" id="KW-0597">Phosphoprotein</keyword>
<feature type="domain" description="Alpha-D-phosphohexomutase C-terminal" evidence="7">
    <location>
        <begin position="374"/>
        <end position="440"/>
    </location>
</feature>
<dbReference type="GO" id="GO:0016868">
    <property type="term" value="F:intramolecular phosphotransferase activity"/>
    <property type="evidence" value="ECO:0007669"/>
    <property type="project" value="InterPro"/>
</dbReference>
<dbReference type="SUPFAM" id="SSF55957">
    <property type="entry name" value="Phosphoglucomutase, C-terminal domain"/>
    <property type="match status" value="1"/>
</dbReference>
<dbReference type="PRINTS" id="PR00509">
    <property type="entry name" value="PGMPMM"/>
</dbReference>
<keyword evidence="5" id="KW-0460">Magnesium</keyword>
<keyword evidence="6" id="KW-0413">Isomerase</keyword>
<sequence>MNIQEHIFRAYDIRGLFNKDLTSGVMYKIGLAAGTYTKKILKKQEITVGNDIRYSSIPLAFAFISGVLSSGVDVVYVGTTAFGQTLFKGWEKKKGPIAFITASHLPPEWNGIKFYYSDGVGFPEGELKKIRNFCLNNNVELANWDQIGKLSQEDAKENYLEFFKKKFKFENKLKVAVDCGGASTTLSAPEIFQSIGIEFVPVFCKTDPSFSARPSDPKPKNLVELKKTVIEQNCNFGVAFDGDGDRAVIVDNKGNVLSADQTGIIIAKYGLKEKRGTIIANVECSKAVDEQLTPLGYKIKRIPVGHTFLTLEAKKENSPLGIESSGHLILPEYFLFDDALVIPLKVAEILTKSDRSLNKLVKEIPIYPIQKEEVECEDKIKFEIVKLLADEVKNDFSNVSTLDGVRIELKNGWVLIRPSNTSPLIRLTAEADTENILNEIIITFKEKLEKTIENYKKMVKI</sequence>
<evidence type="ECO:0000256" key="5">
    <source>
        <dbReference type="ARBA" id="ARBA00022842"/>
    </source>
</evidence>
<dbReference type="InterPro" id="IPR005846">
    <property type="entry name" value="A-D-PHexomutase_a/b/a-III"/>
</dbReference>
<dbReference type="InterPro" id="IPR005844">
    <property type="entry name" value="A-D-PHexomutase_a/b/a-I"/>
</dbReference>
<protein>
    <recommendedName>
        <fullName evidence="12">Phosphomannomutase</fullName>
    </recommendedName>
</protein>
<organism evidence="11">
    <name type="scientific">Candidatus Heimdallarchaeum endolithica</name>
    <dbReference type="NCBI Taxonomy" id="2876572"/>
    <lineage>
        <taxon>Archaea</taxon>
        <taxon>Promethearchaeati</taxon>
        <taxon>Candidatus Heimdallarchaeota</taxon>
        <taxon>Candidatus Heimdallarchaeia (ex Rinke et al. 2021) (nom. nud.)</taxon>
        <taxon>Candidatus Heimdallarchaeales</taxon>
        <taxon>Candidatus Heimdallarchaeaceae</taxon>
        <taxon>Candidatus Heimdallarchaeum</taxon>
    </lineage>
</organism>
<proteinExistence type="inferred from homology"/>
<evidence type="ECO:0000259" key="8">
    <source>
        <dbReference type="Pfam" id="PF02878"/>
    </source>
</evidence>
<comment type="cofactor">
    <cofactor evidence="1">
        <name>Mg(2+)</name>
        <dbReference type="ChEBI" id="CHEBI:18420"/>
    </cofactor>
</comment>